<keyword evidence="1" id="KW-0472">Membrane</keyword>
<gene>
    <name evidence="2" type="ORF">F1D05_00045</name>
</gene>
<dbReference type="KEGG" id="kqi:F1D05_00045"/>
<keyword evidence="1" id="KW-0812">Transmembrane</keyword>
<protein>
    <submittedName>
        <fullName evidence="2">Uncharacterized protein</fullName>
    </submittedName>
</protein>
<dbReference type="AlphaFoldDB" id="A0A7G6WRG8"/>
<reference evidence="2 3" key="2">
    <citation type="journal article" date="2020" name="Microbiol. Resour. Announc.">
        <title>Antarctic desert soil bacteria exhibit high novel natural product potential, evaluated through long-read genome sequencing and comparative genomics.</title>
        <authorList>
            <person name="Benaud N."/>
            <person name="Edwards R.J."/>
            <person name="Amos T.G."/>
            <person name="D'Agostino P.M."/>
            <person name="Gutierrez-Chavez C."/>
            <person name="Montgomery K."/>
            <person name="Nicetic I."/>
            <person name="Ferrari B.C."/>
        </authorList>
    </citation>
    <scope>NUCLEOTIDE SEQUENCE [LARGE SCALE GENOMIC DNA]</scope>
    <source>
        <strain evidence="2 3">SPB151</strain>
    </source>
</reference>
<keyword evidence="1" id="KW-1133">Transmembrane helix</keyword>
<dbReference type="EMBL" id="CP043661">
    <property type="protein sequence ID" value="QNE16583.1"/>
    <property type="molecule type" value="Genomic_DNA"/>
</dbReference>
<accession>A0A7G6WRG8</accession>
<reference evidence="3" key="1">
    <citation type="submission" date="2019-09" db="EMBL/GenBank/DDBJ databases">
        <title>Antimicrobial potential of Antarctic Bacteria.</title>
        <authorList>
            <person name="Benaud N."/>
            <person name="Edwards R.J."/>
            <person name="Ferrari B.C."/>
        </authorList>
    </citation>
    <scope>NUCLEOTIDE SEQUENCE [LARGE SCALE GENOMIC DNA]</scope>
    <source>
        <strain evidence="3">SPB151</strain>
    </source>
</reference>
<evidence type="ECO:0000313" key="2">
    <source>
        <dbReference type="EMBL" id="QNE16583.1"/>
    </source>
</evidence>
<feature type="transmembrane region" description="Helical" evidence="1">
    <location>
        <begin position="109"/>
        <end position="127"/>
    </location>
</feature>
<organism evidence="2 3">
    <name type="scientific">Kribbella qitaiheensis</name>
    <dbReference type="NCBI Taxonomy" id="1544730"/>
    <lineage>
        <taxon>Bacteria</taxon>
        <taxon>Bacillati</taxon>
        <taxon>Actinomycetota</taxon>
        <taxon>Actinomycetes</taxon>
        <taxon>Propionibacteriales</taxon>
        <taxon>Kribbellaceae</taxon>
        <taxon>Kribbella</taxon>
    </lineage>
</organism>
<proteinExistence type="predicted"/>
<sequence length="167" mass="17322">MSRSRWRDVALDFLERMGWSAGQLFFATLLAGGMAASAADLPWKYAGTIAIGGAVSSFVLTVVQYLAGLTNLSFWPDALVRLLKTFVSSFAASIAAAGVLDILTFDFKTAFNVAFLATIGALGKGLLARESAKATPDARGPSPSTLPTETYEAAVTAPVPSLKGAGG</sequence>
<dbReference type="RefSeq" id="WP_185445119.1">
    <property type="nucleotide sequence ID" value="NZ_CP043661.1"/>
</dbReference>
<name>A0A7G6WRG8_9ACTN</name>
<feature type="transmembrane region" description="Helical" evidence="1">
    <location>
        <begin position="45"/>
        <end position="67"/>
    </location>
</feature>
<evidence type="ECO:0000313" key="3">
    <source>
        <dbReference type="Proteomes" id="UP000515563"/>
    </source>
</evidence>
<evidence type="ECO:0000256" key="1">
    <source>
        <dbReference type="SAM" id="Phobius"/>
    </source>
</evidence>
<dbReference type="Proteomes" id="UP000515563">
    <property type="component" value="Chromosome"/>
</dbReference>
<feature type="transmembrane region" description="Helical" evidence="1">
    <location>
        <begin position="79"/>
        <end position="103"/>
    </location>
</feature>
<keyword evidence="3" id="KW-1185">Reference proteome</keyword>